<feature type="region of interest" description="Disordered" evidence="2">
    <location>
        <begin position="183"/>
        <end position="204"/>
    </location>
</feature>
<gene>
    <name evidence="5" type="ORF">JOC86_003386</name>
</gene>
<keyword evidence="5" id="KW-0282">Flagellum</keyword>
<evidence type="ECO:0000313" key="6">
    <source>
        <dbReference type="Proteomes" id="UP001646157"/>
    </source>
</evidence>
<feature type="compositionally biased region" description="Low complexity" evidence="2">
    <location>
        <begin position="183"/>
        <end position="196"/>
    </location>
</feature>
<dbReference type="Pfam" id="PF03448">
    <property type="entry name" value="MgtE_N"/>
    <property type="match status" value="1"/>
</dbReference>
<accession>A0ABS2NGD1</accession>
<dbReference type="EMBL" id="JAFBDZ010000003">
    <property type="protein sequence ID" value="MBM7586834.1"/>
    <property type="molecule type" value="Genomic_DNA"/>
</dbReference>
<keyword evidence="3" id="KW-0812">Transmembrane</keyword>
<evidence type="ECO:0000313" key="5">
    <source>
        <dbReference type="EMBL" id="MBM7586834.1"/>
    </source>
</evidence>
<evidence type="ECO:0000256" key="2">
    <source>
        <dbReference type="SAM" id="MobiDB-lite"/>
    </source>
</evidence>
<protein>
    <submittedName>
        <fullName evidence="5">Flagellar motility protein MotE (MotC chaperone)</fullName>
    </submittedName>
</protein>
<keyword evidence="5" id="KW-0969">Cilium</keyword>
<keyword evidence="5" id="KW-0966">Cell projection</keyword>
<reference evidence="5 6" key="1">
    <citation type="submission" date="2021-01" db="EMBL/GenBank/DDBJ databases">
        <title>Genomic Encyclopedia of Type Strains, Phase IV (KMG-IV): sequencing the most valuable type-strain genomes for metagenomic binning, comparative biology and taxonomic classification.</title>
        <authorList>
            <person name="Goeker M."/>
        </authorList>
    </citation>
    <scope>NUCLEOTIDE SEQUENCE [LARGE SCALE GENOMIC DNA]</scope>
    <source>
        <strain evidence="5 6">DSM 24834</strain>
    </source>
</reference>
<comment type="caution">
    <text evidence="5">The sequence shown here is derived from an EMBL/GenBank/DDBJ whole genome shotgun (WGS) entry which is preliminary data.</text>
</comment>
<keyword evidence="1" id="KW-0175">Coiled coil</keyword>
<evidence type="ECO:0000259" key="4">
    <source>
        <dbReference type="Pfam" id="PF03448"/>
    </source>
</evidence>
<keyword evidence="3" id="KW-0472">Membrane</keyword>
<feature type="coiled-coil region" evidence="1">
    <location>
        <begin position="71"/>
        <end position="136"/>
    </location>
</feature>
<evidence type="ECO:0000256" key="3">
    <source>
        <dbReference type="SAM" id="Phobius"/>
    </source>
</evidence>
<sequence>MKRMVKTVEKERDEKTFSRLQWIFFAGIIPLLFAVIVTLIVMTFMGVNIFEKVNEIPILSKVLPSEEKKNIEKFDEKIVNLQGQLKDKEAKITQLQSKINNQEQEKEQLLRKEQDLKNQIDELKQIQEENKRAFKEVVSTFEAMSAKSAAPVLIAMEDAEALKILSSIKSDSLAKILEKMPPEEAASFTESISIESESNEQAND</sequence>
<evidence type="ECO:0000256" key="1">
    <source>
        <dbReference type="SAM" id="Coils"/>
    </source>
</evidence>
<name>A0ABS2NGD1_9BACI</name>
<dbReference type="InterPro" id="IPR006668">
    <property type="entry name" value="Mg_transptr_MgtE_intracell_dom"/>
</dbReference>
<feature type="domain" description="Magnesium transporter MgtE intracellular" evidence="4">
    <location>
        <begin position="136"/>
        <end position="193"/>
    </location>
</feature>
<proteinExistence type="predicted"/>
<keyword evidence="6" id="KW-1185">Reference proteome</keyword>
<dbReference type="SUPFAM" id="SSF158791">
    <property type="entry name" value="MgtE N-terminal domain-like"/>
    <property type="match status" value="1"/>
</dbReference>
<keyword evidence="3" id="KW-1133">Transmembrane helix</keyword>
<organism evidence="5 6">
    <name type="scientific">Rossellomorea pakistanensis</name>
    <dbReference type="NCBI Taxonomy" id="992288"/>
    <lineage>
        <taxon>Bacteria</taxon>
        <taxon>Bacillati</taxon>
        <taxon>Bacillota</taxon>
        <taxon>Bacilli</taxon>
        <taxon>Bacillales</taxon>
        <taxon>Bacillaceae</taxon>
        <taxon>Rossellomorea</taxon>
    </lineage>
</organism>
<feature type="transmembrane region" description="Helical" evidence="3">
    <location>
        <begin position="20"/>
        <end position="47"/>
    </location>
</feature>
<dbReference type="Proteomes" id="UP001646157">
    <property type="component" value="Unassembled WGS sequence"/>
</dbReference>